<proteinExistence type="predicted"/>
<dbReference type="STRING" id="1156985.SAMN04488118_101447"/>
<dbReference type="Proteomes" id="UP000198767">
    <property type="component" value="Unassembled WGS sequence"/>
</dbReference>
<dbReference type="RefSeq" id="WP_090215474.1">
    <property type="nucleotide sequence ID" value="NZ_FMWG01000001.1"/>
</dbReference>
<evidence type="ECO:0000313" key="2">
    <source>
        <dbReference type="Proteomes" id="UP000198767"/>
    </source>
</evidence>
<keyword evidence="2" id="KW-1185">Reference proteome</keyword>
<gene>
    <name evidence="1" type="ORF">SAMN04488118_101447</name>
</gene>
<evidence type="ECO:0000313" key="1">
    <source>
        <dbReference type="EMBL" id="SCZ51250.1"/>
    </source>
</evidence>
<reference evidence="1 2" key="1">
    <citation type="submission" date="2016-10" db="EMBL/GenBank/DDBJ databases">
        <authorList>
            <person name="de Groot N.N."/>
        </authorList>
    </citation>
    <scope>NUCLEOTIDE SEQUENCE [LARGE SCALE GENOMIC DNA]</scope>
    <source>
        <strain evidence="1 2">U95</strain>
    </source>
</reference>
<dbReference type="EMBL" id="FMWG01000001">
    <property type="protein sequence ID" value="SCZ51250.1"/>
    <property type="molecule type" value="Genomic_DNA"/>
</dbReference>
<dbReference type="AlphaFoldDB" id="A0A1G5PPY9"/>
<protein>
    <submittedName>
        <fullName evidence="1">Uncharacterized protein</fullName>
    </submittedName>
</protein>
<sequence length="182" mass="19919">MPKNLTKEDVLRSFSIEEDQSKETLDAYLKQYPQFALNLIELSLELELLEPRSSDADEGVETNPIDTSQVKAALSGENAKGIAKELGFPRAVVAAFRDRVFAPETLPQSLVRRTASAASIGKAQLLAYLCMPTHMPSGLSMKATGKPEEMEKISFSDFVADLGLDETQKARLYDGGYDNGSN</sequence>
<name>A0A1G5PPY9_9RHOB</name>
<organism evidence="1 2">
    <name type="scientific">Epibacterium ulvae</name>
    <dbReference type="NCBI Taxonomy" id="1156985"/>
    <lineage>
        <taxon>Bacteria</taxon>
        <taxon>Pseudomonadati</taxon>
        <taxon>Pseudomonadota</taxon>
        <taxon>Alphaproteobacteria</taxon>
        <taxon>Rhodobacterales</taxon>
        <taxon>Roseobacteraceae</taxon>
        <taxon>Epibacterium</taxon>
    </lineage>
</organism>
<accession>A0A1G5PPY9</accession>